<feature type="domain" description="Gcp-like" evidence="1">
    <location>
        <begin position="34"/>
        <end position="126"/>
    </location>
</feature>
<evidence type="ECO:0000313" key="2">
    <source>
        <dbReference type="EMBL" id="ABB29234.1"/>
    </source>
</evidence>
<dbReference type="NCBIfam" id="TIGR03725">
    <property type="entry name" value="T6A_YeaZ"/>
    <property type="match status" value="1"/>
</dbReference>
<accession>Q3AP41</accession>
<dbReference type="InterPro" id="IPR022496">
    <property type="entry name" value="T6A_TsaB"/>
</dbReference>
<dbReference type="CDD" id="cd24032">
    <property type="entry name" value="ASKHA_NBD_TsaB"/>
    <property type="match status" value="1"/>
</dbReference>
<dbReference type="Gene3D" id="3.30.420.40">
    <property type="match status" value="2"/>
</dbReference>
<dbReference type="HOGENOM" id="CLU_064886_1_0_10"/>
<dbReference type="PANTHER" id="PTHR11735:SF11">
    <property type="entry name" value="TRNA THREONYLCARBAMOYLADENOSINE BIOSYNTHESIS PROTEIN TSAB"/>
    <property type="match status" value="1"/>
</dbReference>
<dbReference type="OrthoDB" id="9784166at2"/>
<dbReference type="EMBL" id="CP000108">
    <property type="protein sequence ID" value="ABB29234.1"/>
    <property type="molecule type" value="Genomic_DNA"/>
</dbReference>
<name>Q3AP41_CHLCH</name>
<dbReference type="GO" id="GO:0005829">
    <property type="term" value="C:cytosol"/>
    <property type="evidence" value="ECO:0007669"/>
    <property type="project" value="TreeGrafter"/>
</dbReference>
<dbReference type="InterPro" id="IPR043129">
    <property type="entry name" value="ATPase_NBD"/>
</dbReference>
<dbReference type="GO" id="GO:0002949">
    <property type="term" value="P:tRNA threonylcarbamoyladenosine modification"/>
    <property type="evidence" value="ECO:0007669"/>
    <property type="project" value="InterPro"/>
</dbReference>
<reference evidence="2" key="1">
    <citation type="submission" date="2005-08" db="EMBL/GenBank/DDBJ databases">
        <title>Complete sequence of Chlorobium chlorochromatii CaD3.</title>
        <authorList>
            <person name="Copeland A."/>
            <person name="Lucas S."/>
            <person name="Lapidus A."/>
            <person name="Barry K."/>
            <person name="Detter J.C."/>
            <person name="Glavina T."/>
            <person name="Hammon N."/>
            <person name="Israni S."/>
            <person name="Pitluck S."/>
            <person name="Bryant D."/>
            <person name="Schmutz J."/>
            <person name="Larimer F."/>
            <person name="Land M."/>
            <person name="Kyrpides N."/>
            <person name="Ivanova N."/>
            <person name="Richardson P."/>
        </authorList>
    </citation>
    <scope>NUCLEOTIDE SEQUENCE [LARGE SCALE GENOMIC DNA]</scope>
    <source>
        <strain evidence="2">CaD3</strain>
    </source>
</reference>
<dbReference type="GO" id="GO:0006508">
    <property type="term" value="P:proteolysis"/>
    <property type="evidence" value="ECO:0007669"/>
    <property type="project" value="UniProtKB-KW"/>
</dbReference>
<dbReference type="InterPro" id="IPR000905">
    <property type="entry name" value="Gcp-like_dom"/>
</dbReference>
<dbReference type="PANTHER" id="PTHR11735">
    <property type="entry name" value="TRNA N6-ADENOSINE THREONYLCARBAMOYLTRANSFERASE"/>
    <property type="match status" value="1"/>
</dbReference>
<sequence>MSLLAIECTHEALSVALEHHGTIREVQSSEWKKAAESIVPLVQQVVAESDATFQALSAIVISAGPGSFTALRIGMAAAKGMAYALDIPLLPVPTLPAMAASLQASEDAVVAVIQARRGEYYYALYHATDVAANRWHNDVQRGSADVVVDAALMAARVGSVVVVGRKLLDLQQPLAEANIALLEADCFSARSLLAAAERQRTAKQMVPLEQIVPDYQQAFVPTMGKMG</sequence>
<keyword evidence="2" id="KW-0645">Protease</keyword>
<protein>
    <submittedName>
        <fullName evidence="2">Protease, putative</fullName>
    </submittedName>
</protein>
<dbReference type="Pfam" id="PF00814">
    <property type="entry name" value="TsaD"/>
    <property type="match status" value="1"/>
</dbReference>
<gene>
    <name evidence="2" type="ordered locus">Cag_1986</name>
</gene>
<dbReference type="GO" id="GO:0008233">
    <property type="term" value="F:peptidase activity"/>
    <property type="evidence" value="ECO:0007669"/>
    <property type="project" value="UniProtKB-KW"/>
</dbReference>
<dbReference type="AlphaFoldDB" id="Q3AP41"/>
<dbReference type="KEGG" id="cch:Cag_1986"/>
<dbReference type="STRING" id="340177.Cag_1986"/>
<proteinExistence type="predicted"/>
<dbReference type="SUPFAM" id="SSF53067">
    <property type="entry name" value="Actin-like ATPase domain"/>
    <property type="match status" value="2"/>
</dbReference>
<keyword evidence="2" id="KW-0378">Hydrolase</keyword>
<dbReference type="eggNOG" id="COG1214">
    <property type="taxonomic scope" value="Bacteria"/>
</dbReference>
<organism evidence="2">
    <name type="scientific">Chlorobium chlorochromatii (strain CaD3)</name>
    <dbReference type="NCBI Taxonomy" id="340177"/>
    <lineage>
        <taxon>Bacteria</taxon>
        <taxon>Pseudomonadati</taxon>
        <taxon>Chlorobiota</taxon>
        <taxon>Chlorobiia</taxon>
        <taxon>Chlorobiales</taxon>
        <taxon>Chlorobiaceae</taxon>
        <taxon>Chlorobium/Pelodictyon group</taxon>
        <taxon>Chlorobium</taxon>
    </lineage>
</organism>
<evidence type="ECO:0000259" key="1">
    <source>
        <dbReference type="Pfam" id="PF00814"/>
    </source>
</evidence>